<sequence length="653" mass="72374">MTFCSSVLGQPEIAAIVFGYQDGLYEDVRRAFYANRELVEFNLHYRIYEADASFATTLAPHADWDHYPKAIFPSHYLVRSDVHDERFSLHAAVDAGCTRLTQRILHCRPRLASEDAIVLALQRGRLEVAALLLDMRVTMPGLYRRVHFVRLVRDATRRFPGTFLASVLAREDTTALALLHRFGVHLDDFAAHHGYFSVSTARERILQHAISKATLENMTLALELFPWFIYTGVLDDVASRDFLPLVRSLHERGLECSTAAMDLAAANGHLDVVMFLHVQRTEGCTVEALDGAIRSGHLDVVRFLLEHRTEGASPNILDEAAANGHVDVVQYLHTRGSFRCTVTAVDKAAAGGHLDVVRFLMATGRSRSCRRGDAVHNALQGGHLATAEYLLSLGCPFPKSVISLAVKSLCEPKIVDVCRLLEAHGQPRNVQWMKLACAANNVALVEFLHEPSGDSYGLETAIQKCAWDVVRFLLANGAAGVSVEASNVSQSSETTTFFKALPRECLLECAGHPKHVTASKLLLPYCLDATKHLDNIVLLLDLLTLPNQMYPWPNRRRMTILALITPELLDQGRKTSQTIRLPPNVAARASTLLQSGEVVDWAQALVIGHLWATDSTVTAKQLLIKTALVQDDELKAQLTRLLASKRTRKRKAN</sequence>
<dbReference type="InterPro" id="IPR002110">
    <property type="entry name" value="Ankyrin_rpt"/>
</dbReference>
<dbReference type="Pfam" id="PF12796">
    <property type="entry name" value="Ank_2"/>
    <property type="match status" value="2"/>
</dbReference>
<proteinExistence type="predicted"/>
<dbReference type="VEuPathDB" id="FungiDB:SPRG_06434"/>
<dbReference type="AlphaFoldDB" id="A0A067CDK2"/>
<dbReference type="PANTHER" id="PTHR46586">
    <property type="entry name" value="ANKYRIN REPEAT-CONTAINING PROTEIN"/>
    <property type="match status" value="1"/>
</dbReference>
<dbReference type="InterPro" id="IPR036770">
    <property type="entry name" value="Ankyrin_rpt-contain_sf"/>
</dbReference>
<protein>
    <submittedName>
        <fullName evidence="1">Uncharacterized protein</fullName>
    </submittedName>
</protein>
<dbReference type="EMBL" id="KK583210">
    <property type="protein sequence ID" value="KDO28578.1"/>
    <property type="molecule type" value="Genomic_DNA"/>
</dbReference>
<dbReference type="KEGG" id="spar:SPRG_06434"/>
<dbReference type="PANTHER" id="PTHR46586:SF3">
    <property type="entry name" value="ANKYRIN REPEAT-CONTAINING PROTEIN"/>
    <property type="match status" value="1"/>
</dbReference>
<dbReference type="RefSeq" id="XP_012200641.1">
    <property type="nucleotide sequence ID" value="XM_012345251.1"/>
</dbReference>
<accession>A0A067CDK2</accession>
<dbReference type="SMART" id="SM00248">
    <property type="entry name" value="ANK"/>
    <property type="match status" value="5"/>
</dbReference>
<dbReference type="Gene3D" id="1.25.40.20">
    <property type="entry name" value="Ankyrin repeat-containing domain"/>
    <property type="match status" value="2"/>
</dbReference>
<evidence type="ECO:0000313" key="2">
    <source>
        <dbReference type="Proteomes" id="UP000030745"/>
    </source>
</evidence>
<dbReference type="SUPFAM" id="SSF48403">
    <property type="entry name" value="Ankyrin repeat"/>
    <property type="match status" value="1"/>
</dbReference>
<dbReference type="GeneID" id="24128782"/>
<dbReference type="Proteomes" id="UP000030745">
    <property type="component" value="Unassembled WGS sequence"/>
</dbReference>
<evidence type="ECO:0000313" key="1">
    <source>
        <dbReference type="EMBL" id="KDO28578.1"/>
    </source>
</evidence>
<dbReference type="InterPro" id="IPR052050">
    <property type="entry name" value="SecEffector_AnkRepeat"/>
</dbReference>
<organism evidence="1 2">
    <name type="scientific">Saprolegnia parasitica (strain CBS 223.65)</name>
    <dbReference type="NCBI Taxonomy" id="695850"/>
    <lineage>
        <taxon>Eukaryota</taxon>
        <taxon>Sar</taxon>
        <taxon>Stramenopiles</taxon>
        <taxon>Oomycota</taxon>
        <taxon>Saprolegniomycetes</taxon>
        <taxon>Saprolegniales</taxon>
        <taxon>Saprolegniaceae</taxon>
        <taxon>Saprolegnia</taxon>
    </lineage>
</organism>
<gene>
    <name evidence="1" type="ORF">SPRG_06434</name>
</gene>
<keyword evidence="2" id="KW-1185">Reference proteome</keyword>
<dbReference type="STRING" id="695850.A0A067CDK2"/>
<reference evidence="1 2" key="1">
    <citation type="journal article" date="2013" name="PLoS Genet.">
        <title>Distinctive expansion of potential virulence genes in the genome of the oomycete fish pathogen Saprolegnia parasitica.</title>
        <authorList>
            <person name="Jiang R.H."/>
            <person name="de Bruijn I."/>
            <person name="Haas B.J."/>
            <person name="Belmonte R."/>
            <person name="Lobach L."/>
            <person name="Christie J."/>
            <person name="van den Ackerveken G."/>
            <person name="Bottin A."/>
            <person name="Bulone V."/>
            <person name="Diaz-Moreno S.M."/>
            <person name="Dumas B."/>
            <person name="Fan L."/>
            <person name="Gaulin E."/>
            <person name="Govers F."/>
            <person name="Grenville-Briggs L.J."/>
            <person name="Horner N.R."/>
            <person name="Levin J.Z."/>
            <person name="Mammella M."/>
            <person name="Meijer H.J."/>
            <person name="Morris P."/>
            <person name="Nusbaum C."/>
            <person name="Oome S."/>
            <person name="Phillips A.J."/>
            <person name="van Rooyen D."/>
            <person name="Rzeszutek E."/>
            <person name="Saraiva M."/>
            <person name="Secombes C.J."/>
            <person name="Seidl M.F."/>
            <person name="Snel B."/>
            <person name="Stassen J.H."/>
            <person name="Sykes S."/>
            <person name="Tripathy S."/>
            <person name="van den Berg H."/>
            <person name="Vega-Arreguin J.C."/>
            <person name="Wawra S."/>
            <person name="Young S.K."/>
            <person name="Zeng Q."/>
            <person name="Dieguez-Uribeondo J."/>
            <person name="Russ C."/>
            <person name="Tyler B.M."/>
            <person name="van West P."/>
        </authorList>
    </citation>
    <scope>NUCLEOTIDE SEQUENCE [LARGE SCALE GENOMIC DNA]</scope>
    <source>
        <strain evidence="1 2">CBS 223.65</strain>
    </source>
</reference>
<name>A0A067CDK2_SAPPC</name>
<dbReference type="OrthoDB" id="539213at2759"/>